<dbReference type="PANTHER" id="PTHR34222">
    <property type="entry name" value="GAG_PRE-INTEGRS DOMAIN-CONTAINING PROTEIN"/>
    <property type="match status" value="1"/>
</dbReference>
<keyword evidence="4" id="KW-1185">Reference proteome</keyword>
<dbReference type="PROSITE" id="PS50158">
    <property type="entry name" value="ZF_CCHC"/>
    <property type="match status" value="1"/>
</dbReference>
<dbReference type="InterPro" id="IPR001878">
    <property type="entry name" value="Znf_CCHC"/>
</dbReference>
<organism evidence="3 4">
    <name type="scientific">Cajanus cajan</name>
    <name type="common">Pigeon pea</name>
    <name type="synonym">Cajanus indicus</name>
    <dbReference type="NCBI Taxonomy" id="3821"/>
    <lineage>
        <taxon>Eukaryota</taxon>
        <taxon>Viridiplantae</taxon>
        <taxon>Streptophyta</taxon>
        <taxon>Embryophyta</taxon>
        <taxon>Tracheophyta</taxon>
        <taxon>Spermatophyta</taxon>
        <taxon>Magnoliopsida</taxon>
        <taxon>eudicotyledons</taxon>
        <taxon>Gunneridae</taxon>
        <taxon>Pentapetalae</taxon>
        <taxon>rosids</taxon>
        <taxon>fabids</taxon>
        <taxon>Fabales</taxon>
        <taxon>Fabaceae</taxon>
        <taxon>Papilionoideae</taxon>
        <taxon>50 kb inversion clade</taxon>
        <taxon>NPAAA clade</taxon>
        <taxon>indigoferoid/millettioid clade</taxon>
        <taxon>Phaseoleae</taxon>
        <taxon>Cajanus</taxon>
    </lineage>
</organism>
<name>A0A151RB02_CAJCA</name>
<protein>
    <recommendedName>
        <fullName evidence="2">CCHC-type domain-containing protein</fullName>
    </recommendedName>
</protein>
<dbReference type="InterPro" id="IPR054722">
    <property type="entry name" value="PolX-like_BBD"/>
</dbReference>
<dbReference type="Pfam" id="PF22936">
    <property type="entry name" value="Pol_BBD"/>
    <property type="match status" value="1"/>
</dbReference>
<accession>A0A151RB02</accession>
<reference evidence="3" key="1">
    <citation type="journal article" date="2012" name="Nat. Biotechnol.">
        <title>Draft genome sequence of pigeonpea (Cajanus cajan), an orphan legume crop of resource-poor farmers.</title>
        <authorList>
            <person name="Varshney R.K."/>
            <person name="Chen W."/>
            <person name="Li Y."/>
            <person name="Bharti A.K."/>
            <person name="Saxena R.K."/>
            <person name="Schlueter J.A."/>
            <person name="Donoghue M.T."/>
            <person name="Azam S."/>
            <person name="Fan G."/>
            <person name="Whaley A.M."/>
            <person name="Farmer A.D."/>
            <person name="Sheridan J."/>
            <person name="Iwata A."/>
            <person name="Tuteja R."/>
            <person name="Penmetsa R.V."/>
            <person name="Wu W."/>
            <person name="Upadhyaya H.D."/>
            <person name="Yang S.P."/>
            <person name="Shah T."/>
            <person name="Saxena K.B."/>
            <person name="Michael T."/>
            <person name="McCombie W.R."/>
            <person name="Yang B."/>
            <person name="Zhang G."/>
            <person name="Yang H."/>
            <person name="Wang J."/>
            <person name="Spillane C."/>
            <person name="Cook D.R."/>
            <person name="May G.D."/>
            <person name="Xu X."/>
            <person name="Jackson S.A."/>
        </authorList>
    </citation>
    <scope>NUCLEOTIDE SEQUENCE [LARGE SCALE GENOMIC DNA]</scope>
</reference>
<evidence type="ECO:0000313" key="3">
    <source>
        <dbReference type="EMBL" id="KYP39800.1"/>
    </source>
</evidence>
<evidence type="ECO:0000259" key="2">
    <source>
        <dbReference type="PROSITE" id="PS50158"/>
    </source>
</evidence>
<keyword evidence="1" id="KW-0862">Zinc</keyword>
<dbReference type="GO" id="GO:0003676">
    <property type="term" value="F:nucleic acid binding"/>
    <property type="evidence" value="ECO:0007669"/>
    <property type="project" value="InterPro"/>
</dbReference>
<dbReference type="PANTHER" id="PTHR34222:SF99">
    <property type="entry name" value="PROTEIN, PUTATIVE-RELATED"/>
    <property type="match status" value="1"/>
</dbReference>
<keyword evidence="1" id="KW-0863">Zinc-finger</keyword>
<feature type="domain" description="CCHC-type" evidence="2">
    <location>
        <begin position="230"/>
        <end position="243"/>
    </location>
</feature>
<proteinExistence type="predicted"/>
<sequence length="428" mass="48543">MMMSLLTKNKEGFIDGSIQEPSANSSICPFWQHCNTMVLGWLVRLMSAEIAQSIIWRSRASEVWAELKERLSHADLFRISEVQEEIYILKQGVSHDLSITKYYTSMKTLWDELEILDPIPTCICNAKCTCDALMNLNKHRNTETTVRFFRGLNEQYSIVRSQIMLMDPLPPINKVYSLVAQQERQFLAENSGNSKVLINVAGNSVQDTKRFNNFKAFTNQKFQQQGGKICFHCGKSGHTIDVCYKKHGFPPGFKFKNPKYANRSANLSIIENIEDADIINTSRQDQKFGFIAEQYQNLLALLPQNSNDNDTNHIDTAQVNLSSVQQHSTIPTHNGKILNTKWILDTGATDQICFSLTCFTSYKFIKPIHVNLPNGNSILASISGTIHFSPFLYLTDVLYLPNFQYNLISVSKLTSVLNCTLTFSDNSC</sequence>
<dbReference type="Gramene" id="C.cajan_37311.t">
    <property type="protein sequence ID" value="C.cajan_37311.t"/>
    <property type="gene ID" value="C.cajan_37311"/>
</dbReference>
<dbReference type="AlphaFoldDB" id="A0A151RB02"/>
<gene>
    <name evidence="3" type="ORF">KK1_038865</name>
</gene>
<dbReference type="Proteomes" id="UP000075243">
    <property type="component" value="Unassembled WGS sequence"/>
</dbReference>
<dbReference type="GO" id="GO:0008270">
    <property type="term" value="F:zinc ion binding"/>
    <property type="evidence" value="ECO:0007669"/>
    <property type="project" value="UniProtKB-KW"/>
</dbReference>
<evidence type="ECO:0000256" key="1">
    <source>
        <dbReference type="PROSITE-ProRule" id="PRU00047"/>
    </source>
</evidence>
<evidence type="ECO:0000313" key="4">
    <source>
        <dbReference type="Proteomes" id="UP000075243"/>
    </source>
</evidence>
<keyword evidence="1" id="KW-0479">Metal-binding</keyword>
<dbReference type="EMBL" id="KQ483880">
    <property type="protein sequence ID" value="KYP39800.1"/>
    <property type="molecule type" value="Genomic_DNA"/>
</dbReference>